<dbReference type="CDD" id="cd01299">
    <property type="entry name" value="Met_dep_hydrolase_A"/>
    <property type="match status" value="1"/>
</dbReference>
<evidence type="ECO:0000313" key="2">
    <source>
        <dbReference type="EMBL" id="KJK65287.1"/>
    </source>
</evidence>
<sequence length="457" mass="49185">MASSNLIPKPWVPRDQPPDITLININVIDVEAGHVIPNCSIHVQNGVIARIMPASSLSRSSEAPFSTGSRTKTKFINMRNQYLCPGLIDCHVHLTATPGGTSLKDMFAASPNTIAYRTTYVARNMLLRGFTTARDTGGADAALRDAIAEGLLSGPRLFIAGKALSQTGGHGDLRAPYQGDEHKCCGGHSPALARICNGVPACLEAVRDELRQGANFIKIMCGGGVATPTDALDMLQFTAEEIQAITTTAAYSKTYVTAHAYTAEAIRHAVDNGVRGIEHGNFIDPETARYCKEKGVVFTPTLITYQGMTEPPFDNFLDEFSQAKNREVLASGLKALEILRDAGITMCYGSDLLAGLHTLQNREFSIRSAVLSPLEILQSATINAAKLVGMEGKLGCIQEGAIADFLILNANPLEDITILDHVDKSLMAIAKEGRIVTSKIADLSVDPLYDPYRIRSN</sequence>
<dbReference type="PANTHER" id="PTHR43135">
    <property type="entry name" value="ALPHA-D-RIBOSE 1-METHYLPHOSPHONATE 5-TRIPHOSPHATE DIPHOSPHATASE"/>
    <property type="match status" value="1"/>
</dbReference>
<dbReference type="InterPro" id="IPR032466">
    <property type="entry name" value="Metal_Hydrolase"/>
</dbReference>
<dbReference type="SUPFAM" id="SSF51556">
    <property type="entry name" value="Metallo-dependent hydrolases"/>
    <property type="match status" value="1"/>
</dbReference>
<feature type="domain" description="Amidohydrolase-related" evidence="1">
    <location>
        <begin position="82"/>
        <end position="420"/>
    </location>
</feature>
<evidence type="ECO:0000259" key="1">
    <source>
        <dbReference type="Pfam" id="PF01979"/>
    </source>
</evidence>
<dbReference type="GO" id="GO:0016810">
    <property type="term" value="F:hydrolase activity, acting on carbon-nitrogen (but not peptide) bonds"/>
    <property type="evidence" value="ECO:0007669"/>
    <property type="project" value="InterPro"/>
</dbReference>
<proteinExistence type="predicted"/>
<dbReference type="OrthoDB" id="5595695at2759"/>
<dbReference type="InterPro" id="IPR051781">
    <property type="entry name" value="Metallo-dep_Hydrolase"/>
</dbReference>
<comment type="caution">
    <text evidence="2">The sequence shown here is derived from an EMBL/GenBank/DDBJ whole genome shotgun (WGS) entry which is preliminary data.</text>
</comment>
<dbReference type="Pfam" id="PF01979">
    <property type="entry name" value="Amidohydro_1"/>
    <property type="match status" value="1"/>
</dbReference>
<dbReference type="Gene3D" id="2.30.40.10">
    <property type="entry name" value="Urease, subunit C, domain 1"/>
    <property type="match status" value="1"/>
</dbReference>
<dbReference type="Gene3D" id="3.20.20.140">
    <property type="entry name" value="Metal-dependent hydrolases"/>
    <property type="match status" value="1"/>
</dbReference>
<dbReference type="InterPro" id="IPR057744">
    <property type="entry name" value="OTAase-like"/>
</dbReference>
<dbReference type="AlphaFoldDB" id="A0A0F0IEW5"/>
<keyword evidence="2" id="KW-0378">Hydrolase</keyword>
<dbReference type="SUPFAM" id="SSF51338">
    <property type="entry name" value="Composite domain of metallo-dependent hydrolases"/>
    <property type="match status" value="1"/>
</dbReference>
<dbReference type="STRING" id="1403190.A0A0F0IEW5"/>
<gene>
    <name evidence="2" type="ORF">P875_00010532</name>
</gene>
<dbReference type="InterPro" id="IPR006680">
    <property type="entry name" value="Amidohydro-rel"/>
</dbReference>
<dbReference type="EMBL" id="JZEE01000373">
    <property type="protein sequence ID" value="KJK65287.1"/>
    <property type="molecule type" value="Genomic_DNA"/>
</dbReference>
<dbReference type="PANTHER" id="PTHR43135:SF3">
    <property type="entry name" value="ALPHA-D-RIBOSE 1-METHYLPHOSPHONATE 5-TRIPHOSPHATE DIPHOSPHATASE"/>
    <property type="match status" value="1"/>
</dbReference>
<accession>A0A0F0IEW5</accession>
<name>A0A0F0IEW5_ASPPU</name>
<reference evidence="2 3" key="1">
    <citation type="submission" date="2015-02" db="EMBL/GenBank/DDBJ databases">
        <title>Draft genome sequence of Aspergillus parasiticus SU-1.</title>
        <authorList>
            <person name="Yu J."/>
            <person name="Fedorova N."/>
            <person name="Yin Y."/>
            <person name="Losada L."/>
            <person name="Zafar N."/>
            <person name="Taujale R."/>
            <person name="Ehrlich K.C."/>
            <person name="Bhatnagar D."/>
            <person name="Cleveland T.E."/>
            <person name="Bennett J.W."/>
            <person name="Nierman W.C."/>
        </authorList>
    </citation>
    <scope>NUCLEOTIDE SEQUENCE [LARGE SCALE GENOMIC DNA]</scope>
    <source>
        <strain evidence="3">ATCC 56775 / NRRL 5862 / SRRC 143 / SU-1</strain>
    </source>
</reference>
<organism evidence="2 3">
    <name type="scientific">Aspergillus parasiticus (strain ATCC 56775 / NRRL 5862 / SRRC 143 / SU-1)</name>
    <dbReference type="NCBI Taxonomy" id="1403190"/>
    <lineage>
        <taxon>Eukaryota</taxon>
        <taxon>Fungi</taxon>
        <taxon>Dikarya</taxon>
        <taxon>Ascomycota</taxon>
        <taxon>Pezizomycotina</taxon>
        <taxon>Eurotiomycetes</taxon>
        <taxon>Eurotiomycetidae</taxon>
        <taxon>Eurotiales</taxon>
        <taxon>Aspergillaceae</taxon>
        <taxon>Aspergillus</taxon>
        <taxon>Aspergillus subgen. Circumdati</taxon>
    </lineage>
</organism>
<dbReference type="InterPro" id="IPR011059">
    <property type="entry name" value="Metal-dep_hydrolase_composite"/>
</dbReference>
<protein>
    <submittedName>
        <fullName evidence="2">MetdephydrolaseA</fullName>
    </submittedName>
</protein>
<dbReference type="Proteomes" id="UP000033540">
    <property type="component" value="Unassembled WGS sequence"/>
</dbReference>
<dbReference type="FunFam" id="3.20.20.140:FF:000084">
    <property type="entry name" value="Peptidase M38"/>
    <property type="match status" value="1"/>
</dbReference>
<evidence type="ECO:0000313" key="3">
    <source>
        <dbReference type="Proteomes" id="UP000033540"/>
    </source>
</evidence>